<dbReference type="GO" id="GO:0005777">
    <property type="term" value="C:peroxisome"/>
    <property type="evidence" value="ECO:0007669"/>
    <property type="project" value="TreeGrafter"/>
</dbReference>
<comment type="catalytic activity">
    <reaction evidence="2">
        <text>a (3E)-enoyl-CoA = a 4-saturated (2E)-enoyl-CoA</text>
        <dbReference type="Rhea" id="RHEA:45228"/>
        <dbReference type="ChEBI" id="CHEBI:58521"/>
        <dbReference type="ChEBI" id="CHEBI:85097"/>
        <dbReference type="EC" id="5.3.3.8"/>
    </reaction>
</comment>
<dbReference type="AlphaFoldDB" id="A0A176WAS4"/>
<keyword evidence="6" id="KW-0443">Lipid metabolism</keyword>
<dbReference type="Pfam" id="PF00378">
    <property type="entry name" value="ECH_1"/>
    <property type="match status" value="1"/>
</dbReference>
<organism evidence="7 8">
    <name type="scientific">Marchantia polymorpha subsp. ruderalis</name>
    <dbReference type="NCBI Taxonomy" id="1480154"/>
    <lineage>
        <taxon>Eukaryota</taxon>
        <taxon>Viridiplantae</taxon>
        <taxon>Streptophyta</taxon>
        <taxon>Embryophyta</taxon>
        <taxon>Marchantiophyta</taxon>
        <taxon>Marchantiopsida</taxon>
        <taxon>Marchantiidae</taxon>
        <taxon>Marchantiales</taxon>
        <taxon>Marchantiaceae</taxon>
        <taxon>Marchantia</taxon>
    </lineage>
</organism>
<dbReference type="GO" id="GO:0006635">
    <property type="term" value="P:fatty acid beta-oxidation"/>
    <property type="evidence" value="ECO:0007669"/>
    <property type="project" value="TreeGrafter"/>
</dbReference>
<comment type="catalytic activity">
    <reaction evidence="1">
        <text>a (3Z)-enoyl-CoA = a 4-saturated (2E)-enoyl-CoA</text>
        <dbReference type="Rhea" id="RHEA:45900"/>
        <dbReference type="ChEBI" id="CHEBI:85097"/>
        <dbReference type="ChEBI" id="CHEBI:85489"/>
        <dbReference type="EC" id="5.3.3.8"/>
    </reaction>
</comment>
<evidence type="ECO:0000256" key="2">
    <source>
        <dbReference type="ARBA" id="ARBA00000765"/>
    </source>
</evidence>
<gene>
    <name evidence="7" type="ORF">AXG93_4295s1020</name>
</gene>
<dbReference type="Gene3D" id="3.90.226.10">
    <property type="entry name" value="2-enoyl-CoA Hydratase, Chain A, domain 1"/>
    <property type="match status" value="1"/>
</dbReference>
<accession>A0A176WAS4</accession>
<proteinExistence type="inferred from homology"/>
<dbReference type="SUPFAM" id="SSF52096">
    <property type="entry name" value="ClpP/crotonase"/>
    <property type="match status" value="1"/>
</dbReference>
<dbReference type="InterPro" id="IPR001753">
    <property type="entry name" value="Enoyl-CoA_hydra/iso"/>
</dbReference>
<evidence type="ECO:0000256" key="5">
    <source>
        <dbReference type="ARBA" id="ARBA00012064"/>
    </source>
</evidence>
<dbReference type="InterPro" id="IPR029045">
    <property type="entry name" value="ClpP/crotonase-like_dom_sf"/>
</dbReference>
<dbReference type="PANTHER" id="PTHR11941">
    <property type="entry name" value="ENOYL-COA HYDRATASE-RELATED"/>
    <property type="match status" value="1"/>
</dbReference>
<evidence type="ECO:0000256" key="4">
    <source>
        <dbReference type="ARBA" id="ARBA00005254"/>
    </source>
</evidence>
<evidence type="ECO:0000256" key="3">
    <source>
        <dbReference type="ARBA" id="ARBA00005005"/>
    </source>
</evidence>
<evidence type="ECO:0000256" key="6">
    <source>
        <dbReference type="ARBA" id="ARBA00023098"/>
    </source>
</evidence>
<name>A0A176WAS4_MARPO</name>
<dbReference type="EC" id="5.3.3.8" evidence="5"/>
<sequence>MKSPNVSSRDLQEEPSDHETMEKLRALTSWRQDSVDSWIDSQRRIESVVRCAIAFLRVQSSLASGNRIWLLFSGYGINLVPGLWEFCFVGFGFAREANSGKAEHRFNKESIDAIHRALDEVEKDSKATALVFTNEGKFFSNGLDLGRIGKDASMFEAIVADFHVLLKRVLLFPIPTVAAICGHAAAGGCMLALACDFRVMSAERGYIFLSEIDIKIPLTPGMNGLIQSKILGNALHKAVLTGHKFSAKAGVESGFIDAALPDPASTFKEALDRAKALASRKFDRLVYGTMKREMFKVAVKELEDGGFGPIPRPVLLARM</sequence>
<reference evidence="7" key="1">
    <citation type="submission" date="2016-03" db="EMBL/GenBank/DDBJ databases">
        <title>Mechanisms controlling the formation of the plant cell surface in tip-growing cells are functionally conserved among land plants.</title>
        <authorList>
            <person name="Honkanen S."/>
            <person name="Jones V.A."/>
            <person name="Morieri G."/>
            <person name="Champion C."/>
            <person name="Hetherington A.J."/>
            <person name="Kelly S."/>
            <person name="Saint-Marcoux D."/>
            <person name="Proust H."/>
            <person name="Prescott H."/>
            <person name="Dolan L."/>
        </authorList>
    </citation>
    <scope>NUCLEOTIDE SEQUENCE [LARGE SCALE GENOMIC DNA]</scope>
    <source>
        <tissue evidence="7">Whole gametophyte</tissue>
    </source>
</reference>
<dbReference type="EMBL" id="LVLJ01001351">
    <property type="protein sequence ID" value="OAE30149.1"/>
    <property type="molecule type" value="Genomic_DNA"/>
</dbReference>
<dbReference type="GO" id="GO:0004165">
    <property type="term" value="F:delta(3)-delta(2)-enoyl-CoA isomerase activity"/>
    <property type="evidence" value="ECO:0007669"/>
    <property type="project" value="UniProtKB-EC"/>
</dbReference>
<comment type="similarity">
    <text evidence="4">Belongs to the enoyl-CoA hydratase/isomerase family.</text>
</comment>
<comment type="pathway">
    <text evidence="3">Lipid metabolism; fatty acid beta-oxidation.</text>
</comment>
<keyword evidence="8" id="KW-1185">Reference proteome</keyword>
<dbReference type="CDD" id="cd06558">
    <property type="entry name" value="crotonase-like"/>
    <property type="match status" value="1"/>
</dbReference>
<dbReference type="PANTHER" id="PTHR11941:SF75">
    <property type="entry name" value="ENOYL-COA HYDRATASE_ISOMERASE FAMILY PROTEIN"/>
    <property type="match status" value="1"/>
</dbReference>
<comment type="caution">
    <text evidence="7">The sequence shown here is derived from an EMBL/GenBank/DDBJ whole genome shotgun (WGS) entry which is preliminary data.</text>
</comment>
<evidence type="ECO:0000313" key="7">
    <source>
        <dbReference type="EMBL" id="OAE30149.1"/>
    </source>
</evidence>
<dbReference type="FunFam" id="3.90.226.10:FF:000049">
    <property type="entry name" value="Enoyl-CoA delta isomerase 3"/>
    <property type="match status" value="1"/>
</dbReference>
<evidence type="ECO:0000256" key="1">
    <source>
        <dbReference type="ARBA" id="ARBA00000452"/>
    </source>
</evidence>
<dbReference type="Proteomes" id="UP000077202">
    <property type="component" value="Unassembled WGS sequence"/>
</dbReference>
<protein>
    <recommendedName>
        <fullName evidence="5">Delta(3)-Delta(2)-enoyl-CoA isomerase</fullName>
        <ecNumber evidence="5">5.3.3.8</ecNumber>
    </recommendedName>
</protein>
<evidence type="ECO:0000313" key="8">
    <source>
        <dbReference type="Proteomes" id="UP000077202"/>
    </source>
</evidence>